<organism evidence="1 2">
    <name type="scientific">Metschnikowia pulcherrima</name>
    <dbReference type="NCBI Taxonomy" id="27326"/>
    <lineage>
        <taxon>Eukaryota</taxon>
        <taxon>Fungi</taxon>
        <taxon>Dikarya</taxon>
        <taxon>Ascomycota</taxon>
        <taxon>Saccharomycotina</taxon>
        <taxon>Pichiomycetes</taxon>
        <taxon>Metschnikowiaceae</taxon>
        <taxon>Metschnikowia</taxon>
    </lineage>
</organism>
<dbReference type="OrthoDB" id="4079124at2759"/>
<dbReference type="InterPro" id="IPR008698">
    <property type="entry name" value="NDUB7"/>
</dbReference>
<keyword evidence="2" id="KW-1185">Reference proteome</keyword>
<gene>
    <name evidence="1" type="ORF">HF325_001949</name>
</gene>
<dbReference type="Pfam" id="PF05676">
    <property type="entry name" value="NDUF_B7"/>
    <property type="match status" value="1"/>
</dbReference>
<dbReference type="EMBL" id="JACBPP010000002">
    <property type="protein sequence ID" value="KAF8004501.1"/>
    <property type="molecule type" value="Genomic_DNA"/>
</dbReference>
<dbReference type="GO" id="GO:0005739">
    <property type="term" value="C:mitochondrion"/>
    <property type="evidence" value="ECO:0007669"/>
    <property type="project" value="InterPro"/>
</dbReference>
<evidence type="ECO:0000313" key="1">
    <source>
        <dbReference type="EMBL" id="KAF8004501.1"/>
    </source>
</evidence>
<name>A0A8H7GXM8_9ASCO</name>
<dbReference type="AlphaFoldDB" id="A0A8H7GXM8"/>
<evidence type="ECO:0000313" key="2">
    <source>
        <dbReference type="Proteomes" id="UP000649328"/>
    </source>
</evidence>
<sequence>MTATAQLYEFPPLPSQNELDASNVPFVNRDKCAAHYIAYYKCLDKGTSYCNAAKDQFFECQYVALKQRLQKH</sequence>
<reference evidence="1" key="1">
    <citation type="submission" date="2020-10" db="EMBL/GenBank/DDBJ databases">
        <title>The Whole-Genome Sequence of Metschnikowia persimmonesis, a Novel Endophytic Yeast Species Isolated from Medicinal Plant Diospyros kaki Thumb.</title>
        <authorList>
            <person name="Rahmat E."/>
            <person name="Kang Y."/>
        </authorList>
    </citation>
    <scope>NUCLEOTIDE SEQUENCE</scope>
    <source>
        <strain evidence="1">KIOM G15050</strain>
    </source>
</reference>
<accession>A0A8H7GXM8</accession>
<comment type="caution">
    <text evidence="1">The sequence shown here is derived from an EMBL/GenBank/DDBJ whole genome shotgun (WGS) entry which is preliminary data.</text>
</comment>
<dbReference type="Proteomes" id="UP000649328">
    <property type="component" value="Unassembled WGS sequence"/>
</dbReference>
<evidence type="ECO:0008006" key="3">
    <source>
        <dbReference type="Google" id="ProtNLM"/>
    </source>
</evidence>
<proteinExistence type="predicted"/>
<protein>
    <recommendedName>
        <fullName evidence="3">NADH dehydrogenase [ubiquinone] 1 beta subcomplex subunit 7</fullName>
    </recommendedName>
</protein>